<evidence type="ECO:0000259" key="2">
    <source>
        <dbReference type="PROSITE" id="PS51222"/>
    </source>
</evidence>
<gene>
    <name evidence="3" type="ORF">FRX31_021223</name>
</gene>
<dbReference type="GO" id="GO:0034976">
    <property type="term" value="P:response to endoplasmic reticulum stress"/>
    <property type="evidence" value="ECO:0007669"/>
    <property type="project" value="InterPro"/>
</dbReference>
<feature type="region of interest" description="Disordered" evidence="1">
    <location>
        <begin position="407"/>
        <end position="463"/>
    </location>
</feature>
<dbReference type="Pfam" id="PF10539">
    <property type="entry name" value="Dev_Cell_Death"/>
    <property type="match status" value="1"/>
</dbReference>
<keyword evidence="4" id="KW-1185">Reference proteome</keyword>
<dbReference type="Proteomes" id="UP000554482">
    <property type="component" value="Unassembled WGS sequence"/>
</dbReference>
<dbReference type="AlphaFoldDB" id="A0A7J6VX51"/>
<dbReference type="InterPro" id="IPR015915">
    <property type="entry name" value="Kelch-typ_b-propeller"/>
</dbReference>
<organism evidence="3 4">
    <name type="scientific">Thalictrum thalictroides</name>
    <name type="common">Rue-anemone</name>
    <name type="synonym">Anemone thalictroides</name>
    <dbReference type="NCBI Taxonomy" id="46969"/>
    <lineage>
        <taxon>Eukaryota</taxon>
        <taxon>Viridiplantae</taxon>
        <taxon>Streptophyta</taxon>
        <taxon>Embryophyta</taxon>
        <taxon>Tracheophyta</taxon>
        <taxon>Spermatophyta</taxon>
        <taxon>Magnoliopsida</taxon>
        <taxon>Ranunculales</taxon>
        <taxon>Ranunculaceae</taxon>
        <taxon>Thalictroideae</taxon>
        <taxon>Thalictrum</taxon>
    </lineage>
</organism>
<evidence type="ECO:0000313" key="3">
    <source>
        <dbReference type="EMBL" id="KAF5189188.1"/>
    </source>
</evidence>
<dbReference type="PANTHER" id="PTHR46034:SF7">
    <property type="entry name" value="INFLUENZA VIRUS NS1A-BINDING PROTEIN"/>
    <property type="match status" value="1"/>
</dbReference>
<dbReference type="OrthoDB" id="45365at2759"/>
<dbReference type="SMART" id="SM00612">
    <property type="entry name" value="Kelch"/>
    <property type="match status" value="3"/>
</dbReference>
<dbReference type="SMART" id="SM00767">
    <property type="entry name" value="DCD"/>
    <property type="match status" value="1"/>
</dbReference>
<dbReference type="InterPro" id="IPR006652">
    <property type="entry name" value="Kelch_1"/>
</dbReference>
<dbReference type="Pfam" id="PF01344">
    <property type="entry name" value="Kelch_1"/>
    <property type="match status" value="3"/>
</dbReference>
<feature type="compositionally biased region" description="Polar residues" evidence="1">
    <location>
        <begin position="444"/>
        <end position="463"/>
    </location>
</feature>
<dbReference type="InterPro" id="IPR013989">
    <property type="entry name" value="Dev_and_cell_death_domain"/>
</dbReference>
<dbReference type="InterPro" id="IPR044832">
    <property type="entry name" value="NRP-like"/>
</dbReference>
<evidence type="ECO:0000313" key="4">
    <source>
        <dbReference type="Proteomes" id="UP000554482"/>
    </source>
</evidence>
<dbReference type="SUPFAM" id="SSF117281">
    <property type="entry name" value="Kelch motif"/>
    <property type="match status" value="1"/>
</dbReference>
<proteinExistence type="predicted"/>
<feature type="domain" description="DCD" evidence="2">
    <location>
        <begin position="30"/>
        <end position="176"/>
    </location>
</feature>
<sequence length="694" mass="78109">MFRMRNRNQEMGLEGRFQRSRAPAWNYSKEELGGVIFGCTKDSINECLSNLLFGLPSIHSSYVENIEPGLPLFLFNYDDRKLHGIYEAASCGQMNINPNAWTENGSSKTQYPAQVHVGIRKQCHYLLEEQYSEIIEKNYYTQFHYRLAHNHKQIARRFRFELDHMQTAQLLSLFESSPLTHSSATFYSNASNMRPLLAAASNLDTKHEDEDLEKSAVDVSSKLCMKYRVPAMVPFSERKWIPLYRENFDSDARSEGDDIVSLVSESNCLNNSNMDSGPSGITPYNQEETWPSDISPWWEKESGLCREKETGPPGITPSWEEEKEVSWNVPSCWEEEAGPLGVTTLGKEGMSSGIATCLGQEKQIFETQSDKEAMDEEERIYSKLKQLAFKREKLNLKVCREDVNVPKGMDNSSIGDELSPAAPSANEKDISKSEEDIEGAFESYGTNNSGSEDIVSTKSPSTSENYEDLSIKSSYFPFVIDQLRQEIEEVKAFSIDQNRKASVLEKNLVDSENLIQQLRHRIVLLESHLSNPSSAGVEVWNGSGCNELFTESFDEPCLGHGEDIWIMGGFDGVSWLQTMDCYSPSRDCVKSLAPMSSARSYASAAVLNGLIYSFGGWNGYDNLWYDTVECYSPTSNKWSSCFPLSEMKGCLAGATLNNKLYAVGGGNGKNCFRTVEMFDPVLGRWIVTQSMLQK</sequence>
<protein>
    <submittedName>
        <fullName evidence="3">Development/cell death domain, Galactose oxidase, beta-propeller</fullName>
    </submittedName>
</protein>
<name>A0A7J6VX51_THATH</name>
<accession>A0A7J6VX51</accession>
<evidence type="ECO:0000256" key="1">
    <source>
        <dbReference type="SAM" id="MobiDB-lite"/>
    </source>
</evidence>
<dbReference type="Gene3D" id="2.120.10.80">
    <property type="entry name" value="Kelch-type beta propeller"/>
    <property type="match status" value="1"/>
</dbReference>
<feature type="non-terminal residue" evidence="3">
    <location>
        <position position="1"/>
    </location>
</feature>
<dbReference type="PANTHER" id="PTHR46034">
    <property type="match status" value="1"/>
</dbReference>
<dbReference type="PROSITE" id="PS51222">
    <property type="entry name" value="DCD"/>
    <property type="match status" value="1"/>
</dbReference>
<dbReference type="EMBL" id="JABWDY010025817">
    <property type="protein sequence ID" value="KAF5189188.1"/>
    <property type="molecule type" value="Genomic_DNA"/>
</dbReference>
<comment type="caution">
    <text evidence="3">The sequence shown here is derived from an EMBL/GenBank/DDBJ whole genome shotgun (WGS) entry which is preliminary data.</text>
</comment>
<reference evidence="3 4" key="1">
    <citation type="submission" date="2020-06" db="EMBL/GenBank/DDBJ databases">
        <title>Transcriptomic and genomic resources for Thalictrum thalictroides and T. hernandezii: Facilitating candidate gene discovery in an emerging model plant lineage.</title>
        <authorList>
            <person name="Arias T."/>
            <person name="Riano-Pachon D.M."/>
            <person name="Di Stilio V.S."/>
        </authorList>
    </citation>
    <scope>NUCLEOTIDE SEQUENCE [LARGE SCALE GENOMIC DNA]</scope>
    <source>
        <strain evidence="4">cv. WT478/WT964</strain>
        <tissue evidence="3">Leaves</tissue>
    </source>
</reference>